<dbReference type="EMBL" id="JABXBU010002072">
    <property type="protein sequence ID" value="KAF8778888.1"/>
    <property type="molecule type" value="Genomic_DNA"/>
</dbReference>
<dbReference type="PROSITE" id="PS50942">
    <property type="entry name" value="ENTH"/>
    <property type="match status" value="1"/>
</dbReference>
<dbReference type="InterPro" id="IPR039273">
    <property type="entry name" value="TEPSIN"/>
</dbReference>
<dbReference type="InterPro" id="IPR058028">
    <property type="entry name" value="Tepsin_VHS/ENTH-like"/>
</dbReference>
<dbReference type="Pfam" id="PF25827">
    <property type="entry name" value="TVHS-like"/>
    <property type="match status" value="1"/>
</dbReference>
<feature type="region of interest" description="Disordered" evidence="1">
    <location>
        <begin position="288"/>
        <end position="307"/>
    </location>
</feature>
<reference evidence="3" key="2">
    <citation type="submission" date="2020-06" db="EMBL/GenBank/DDBJ databases">
        <authorList>
            <person name="Sheffer M."/>
        </authorList>
    </citation>
    <scope>NUCLEOTIDE SEQUENCE</scope>
</reference>
<feature type="domain" description="ENTH" evidence="2">
    <location>
        <begin position="50"/>
        <end position="184"/>
    </location>
</feature>
<name>A0A8T0ETY5_ARGBR</name>
<dbReference type="Proteomes" id="UP000807504">
    <property type="component" value="Unassembled WGS sequence"/>
</dbReference>
<evidence type="ECO:0000256" key="1">
    <source>
        <dbReference type="SAM" id="MobiDB-lite"/>
    </source>
</evidence>
<dbReference type="AlphaFoldDB" id="A0A8T0ETY5"/>
<dbReference type="PANTHER" id="PTHR21514:SF0">
    <property type="entry name" value="AP-4 COMPLEX ACCESSORY SUBUNIT TEPSIN"/>
    <property type="match status" value="1"/>
</dbReference>
<evidence type="ECO:0000313" key="4">
    <source>
        <dbReference type="Proteomes" id="UP000807504"/>
    </source>
</evidence>
<dbReference type="Pfam" id="PF01417">
    <property type="entry name" value="ENTH"/>
    <property type="match status" value="1"/>
</dbReference>
<evidence type="ECO:0000259" key="2">
    <source>
        <dbReference type="PROSITE" id="PS50942"/>
    </source>
</evidence>
<sequence>MFYNPNVSQPMGSALIGSEQKKSLTRLVKQIFSAGYTLRSAPANPKAPPPTAGGFLTQHPEVGLAITDSTAPVPGYLFGEINAITYVDYGNHCKPLVNFLISRLEANSPLVSTKVLKLLLYLVKNGHAEMVEEVKFHEVALKEALSFYGVPDDLHGKAFYENIRKMAKEILEYVFSEDKRTHENVLPPAASELTGYGSSASSKNLQGFGFSLKTQKSVSEKMSDGISNFVEKLLPSNKPVETAHVSHLSEALPQYKPLIINRSIPDCEEVPSQLRPSPVQMPVPTLRTKKKASVYKPGRPGGGWDDSEDEEIEAEMAVPEEISHKSCTSVDSIDFSKIEFKEVTVDWVDEHKVVDEFTVNAKLNKLDNTTILSLAKRCSSLNCDKVLSFLVEKLSENEENVQLRALVFMEYLLFHDIITLESLLKIVLPSLKELNEKEDEIPTAVKVKAKKNLPTTTVKTTCNT</sequence>
<gene>
    <name evidence="3" type="ORF">HNY73_015570</name>
</gene>
<accession>A0A8T0ETY5</accession>
<dbReference type="GO" id="GO:0032588">
    <property type="term" value="C:trans-Golgi network membrane"/>
    <property type="evidence" value="ECO:0007669"/>
    <property type="project" value="TreeGrafter"/>
</dbReference>
<organism evidence="3 4">
    <name type="scientific">Argiope bruennichi</name>
    <name type="common">Wasp spider</name>
    <name type="synonym">Aranea bruennichi</name>
    <dbReference type="NCBI Taxonomy" id="94029"/>
    <lineage>
        <taxon>Eukaryota</taxon>
        <taxon>Metazoa</taxon>
        <taxon>Ecdysozoa</taxon>
        <taxon>Arthropoda</taxon>
        <taxon>Chelicerata</taxon>
        <taxon>Arachnida</taxon>
        <taxon>Araneae</taxon>
        <taxon>Araneomorphae</taxon>
        <taxon>Entelegynae</taxon>
        <taxon>Araneoidea</taxon>
        <taxon>Araneidae</taxon>
        <taxon>Argiope</taxon>
    </lineage>
</organism>
<reference evidence="3" key="1">
    <citation type="journal article" date="2020" name="bioRxiv">
        <title>Chromosome-level reference genome of the European wasp spider Argiope bruennichi: a resource for studies on range expansion and evolutionary adaptation.</title>
        <authorList>
            <person name="Sheffer M.M."/>
            <person name="Hoppe A."/>
            <person name="Krehenwinkel H."/>
            <person name="Uhl G."/>
            <person name="Kuss A.W."/>
            <person name="Jensen L."/>
            <person name="Jensen C."/>
            <person name="Gillespie R.G."/>
            <person name="Hoff K.J."/>
            <person name="Prost S."/>
        </authorList>
    </citation>
    <scope>NUCLEOTIDE SEQUENCE</scope>
</reference>
<evidence type="ECO:0000313" key="3">
    <source>
        <dbReference type="EMBL" id="KAF8778888.1"/>
    </source>
</evidence>
<comment type="caution">
    <text evidence="3">The sequence shown here is derived from an EMBL/GenBank/DDBJ whole genome shotgun (WGS) entry which is preliminary data.</text>
</comment>
<dbReference type="InterPro" id="IPR013809">
    <property type="entry name" value="ENTH"/>
</dbReference>
<dbReference type="SMART" id="SM00273">
    <property type="entry name" value="ENTH"/>
    <property type="match status" value="1"/>
</dbReference>
<proteinExistence type="predicted"/>
<dbReference type="PANTHER" id="PTHR21514">
    <property type="entry name" value="AP-4 COMPLEX ACCESSORY SUBUNIT TEPSIN"/>
    <property type="match status" value="1"/>
</dbReference>
<keyword evidence="4" id="KW-1185">Reference proteome</keyword>
<dbReference type="Gene3D" id="1.25.40.90">
    <property type="match status" value="1"/>
</dbReference>
<dbReference type="SUPFAM" id="SSF48464">
    <property type="entry name" value="ENTH/VHS domain"/>
    <property type="match status" value="1"/>
</dbReference>
<protein>
    <submittedName>
        <fullName evidence="3">AP-4 complex accessory subunit tepsin like protein</fullName>
    </submittedName>
</protein>
<dbReference type="InterPro" id="IPR008942">
    <property type="entry name" value="ENTH_VHS"/>
</dbReference>